<organism evidence="2">
    <name type="scientific">freshwater metagenome</name>
    <dbReference type="NCBI Taxonomy" id="449393"/>
    <lineage>
        <taxon>unclassified sequences</taxon>
        <taxon>metagenomes</taxon>
        <taxon>ecological metagenomes</taxon>
    </lineage>
</organism>
<dbReference type="SUPFAM" id="SSF53335">
    <property type="entry name" value="S-adenosyl-L-methionine-dependent methyltransferases"/>
    <property type="match status" value="1"/>
</dbReference>
<name>A0A6J7HLD3_9ZZZZ</name>
<dbReference type="CDD" id="cd02440">
    <property type="entry name" value="AdoMet_MTases"/>
    <property type="match status" value="1"/>
</dbReference>
<gene>
    <name evidence="2" type="ORF">UFOPK3564_01590</name>
</gene>
<evidence type="ECO:0000313" key="2">
    <source>
        <dbReference type="EMBL" id="CAB4916429.1"/>
    </source>
</evidence>
<dbReference type="InterPro" id="IPR029063">
    <property type="entry name" value="SAM-dependent_MTases_sf"/>
</dbReference>
<dbReference type="PANTHER" id="PTHR45036:SF1">
    <property type="entry name" value="METHYLTRANSFERASE LIKE 7A"/>
    <property type="match status" value="1"/>
</dbReference>
<dbReference type="GO" id="GO:0008757">
    <property type="term" value="F:S-adenosylmethionine-dependent methyltransferase activity"/>
    <property type="evidence" value="ECO:0007669"/>
    <property type="project" value="InterPro"/>
</dbReference>
<dbReference type="InterPro" id="IPR052356">
    <property type="entry name" value="Thiol_S-MT"/>
</dbReference>
<dbReference type="InterPro" id="IPR013216">
    <property type="entry name" value="Methyltransf_11"/>
</dbReference>
<feature type="domain" description="Methyltransferase type 11" evidence="1">
    <location>
        <begin position="40"/>
        <end position="130"/>
    </location>
</feature>
<proteinExistence type="predicted"/>
<evidence type="ECO:0000259" key="1">
    <source>
        <dbReference type="Pfam" id="PF08241"/>
    </source>
</evidence>
<dbReference type="Gene3D" id="3.40.50.150">
    <property type="entry name" value="Vaccinia Virus protein VP39"/>
    <property type="match status" value="1"/>
</dbReference>
<protein>
    <submittedName>
        <fullName evidence="2">Unannotated protein</fullName>
    </submittedName>
</protein>
<dbReference type="PANTHER" id="PTHR45036">
    <property type="entry name" value="METHYLTRANSFERASE LIKE 7B"/>
    <property type="match status" value="1"/>
</dbReference>
<reference evidence="2" key="1">
    <citation type="submission" date="2020-05" db="EMBL/GenBank/DDBJ databases">
        <authorList>
            <person name="Chiriac C."/>
            <person name="Salcher M."/>
            <person name="Ghai R."/>
            <person name="Kavagutti S V."/>
        </authorList>
    </citation>
    <scope>NUCLEOTIDE SEQUENCE</scope>
</reference>
<dbReference type="AlphaFoldDB" id="A0A6J7HLD3"/>
<dbReference type="Pfam" id="PF08241">
    <property type="entry name" value="Methyltransf_11"/>
    <property type="match status" value="1"/>
</dbReference>
<sequence length="211" mass="22509">MSLYGPVFTALYDPLLAWGERAGMRELRRSVLAAATGDVLELGAGTGLNVDAYPPGVASLTLTEPEPSMARRLEGLAARPRVVQAGAEALPFDDDAFDTVVSTLVLCTVDDPDRALREVRRVLRPGGTLLLIEHVRSSRPRLAALQDRLHRPWRAVGYGCNCNRDTPTTLERAGFDTSALRAAQWRRMPSIVRPLIAGAAGPAGSGAGVAA</sequence>
<dbReference type="EMBL" id="CAFBMK010000083">
    <property type="protein sequence ID" value="CAB4916429.1"/>
    <property type="molecule type" value="Genomic_DNA"/>
</dbReference>
<accession>A0A6J7HLD3</accession>